<sequence>FKNCYDDYNLNKISVELEETLKEKSKDDNQHKKQKFFSQKFKASAKDLQLKMTYIWALFAFRFTLLTGIVTITAIFQFLDRKMLYSLETYFIYVSIDHTCFNQIIKKHYNLEYRLHI</sequence>
<evidence type="ECO:0000313" key="3">
    <source>
        <dbReference type="Proteomes" id="UP000023152"/>
    </source>
</evidence>
<keyword evidence="1" id="KW-0472">Membrane</keyword>
<accession>X6P4G2</accession>
<reference evidence="2 3" key="1">
    <citation type="journal article" date="2013" name="Curr. Biol.">
        <title>The Genome of the Foraminiferan Reticulomyxa filosa.</title>
        <authorList>
            <person name="Glockner G."/>
            <person name="Hulsmann N."/>
            <person name="Schleicher M."/>
            <person name="Noegel A.A."/>
            <person name="Eichinger L."/>
            <person name="Gallinger C."/>
            <person name="Pawlowski J."/>
            <person name="Sierra R."/>
            <person name="Euteneuer U."/>
            <person name="Pillet L."/>
            <person name="Moustafa A."/>
            <person name="Platzer M."/>
            <person name="Groth M."/>
            <person name="Szafranski K."/>
            <person name="Schliwa M."/>
        </authorList>
    </citation>
    <scope>NUCLEOTIDE SEQUENCE [LARGE SCALE GENOMIC DNA]</scope>
</reference>
<name>X6P4G2_RETFI</name>
<keyword evidence="3" id="KW-1185">Reference proteome</keyword>
<keyword evidence="1" id="KW-1133">Transmembrane helix</keyword>
<feature type="transmembrane region" description="Helical" evidence="1">
    <location>
        <begin position="54"/>
        <end position="79"/>
    </location>
</feature>
<evidence type="ECO:0000256" key="1">
    <source>
        <dbReference type="SAM" id="Phobius"/>
    </source>
</evidence>
<dbReference type="AlphaFoldDB" id="X6P4G2"/>
<feature type="non-terminal residue" evidence="2">
    <location>
        <position position="1"/>
    </location>
</feature>
<gene>
    <name evidence="2" type="ORF">RFI_04630</name>
</gene>
<evidence type="ECO:0000313" key="2">
    <source>
        <dbReference type="EMBL" id="ETO32487.1"/>
    </source>
</evidence>
<protein>
    <submittedName>
        <fullName evidence="2">Uncharacterized protein</fullName>
    </submittedName>
</protein>
<dbReference type="Proteomes" id="UP000023152">
    <property type="component" value="Unassembled WGS sequence"/>
</dbReference>
<dbReference type="EMBL" id="ASPP01004172">
    <property type="protein sequence ID" value="ETO32487.1"/>
    <property type="molecule type" value="Genomic_DNA"/>
</dbReference>
<organism evidence="2 3">
    <name type="scientific">Reticulomyxa filosa</name>
    <dbReference type="NCBI Taxonomy" id="46433"/>
    <lineage>
        <taxon>Eukaryota</taxon>
        <taxon>Sar</taxon>
        <taxon>Rhizaria</taxon>
        <taxon>Retaria</taxon>
        <taxon>Foraminifera</taxon>
        <taxon>Monothalamids</taxon>
        <taxon>Reticulomyxidae</taxon>
        <taxon>Reticulomyxa</taxon>
    </lineage>
</organism>
<comment type="caution">
    <text evidence="2">The sequence shown here is derived from an EMBL/GenBank/DDBJ whole genome shotgun (WGS) entry which is preliminary data.</text>
</comment>
<proteinExistence type="predicted"/>
<keyword evidence="1" id="KW-0812">Transmembrane</keyword>